<evidence type="ECO:0000256" key="2">
    <source>
        <dbReference type="ARBA" id="ARBA00023125"/>
    </source>
</evidence>
<keyword evidence="6" id="KW-1185">Reference proteome</keyword>
<evidence type="ECO:0000313" key="6">
    <source>
        <dbReference type="Proteomes" id="UP000198654"/>
    </source>
</evidence>
<dbReference type="GO" id="GO:0003677">
    <property type="term" value="F:DNA binding"/>
    <property type="evidence" value="ECO:0007669"/>
    <property type="project" value="UniProtKB-KW"/>
</dbReference>
<dbReference type="InterPro" id="IPR010982">
    <property type="entry name" value="Lambda_DNA-bd_dom_sf"/>
</dbReference>
<name>A0A1G9EPG9_9GAMM</name>
<dbReference type="Proteomes" id="UP000198654">
    <property type="component" value="Unassembled WGS sequence"/>
</dbReference>
<keyword evidence="2" id="KW-0238">DNA-binding</keyword>
<dbReference type="InterPro" id="IPR015927">
    <property type="entry name" value="Peptidase_S24_S26A/B/C"/>
</dbReference>
<dbReference type="STRING" id="119000.SAMN05661010_00052"/>
<gene>
    <name evidence="5" type="ORF">SAMN05661010_00052</name>
</gene>
<dbReference type="Gene3D" id="1.10.260.40">
    <property type="entry name" value="lambda repressor-like DNA-binding domains"/>
    <property type="match status" value="1"/>
</dbReference>
<dbReference type="PANTHER" id="PTHR40661">
    <property type="match status" value="1"/>
</dbReference>
<dbReference type="CDD" id="cd06529">
    <property type="entry name" value="S24_LexA-like"/>
    <property type="match status" value="1"/>
</dbReference>
<keyword evidence="3" id="KW-0804">Transcription</keyword>
<dbReference type="CDD" id="cd00093">
    <property type="entry name" value="HTH_XRE"/>
    <property type="match status" value="1"/>
</dbReference>
<evidence type="ECO:0000256" key="3">
    <source>
        <dbReference type="ARBA" id="ARBA00023163"/>
    </source>
</evidence>
<dbReference type="SUPFAM" id="SSF51306">
    <property type="entry name" value="LexA/Signal peptidase"/>
    <property type="match status" value="1"/>
</dbReference>
<proteinExistence type="predicted"/>
<dbReference type="Gene3D" id="2.10.109.10">
    <property type="entry name" value="Umud Fragment, subunit A"/>
    <property type="match status" value="1"/>
</dbReference>
<evidence type="ECO:0000313" key="5">
    <source>
        <dbReference type="EMBL" id="SDK77895.1"/>
    </source>
</evidence>
<keyword evidence="1" id="KW-0805">Transcription regulation</keyword>
<dbReference type="EMBL" id="FNGI01000001">
    <property type="protein sequence ID" value="SDK77895.1"/>
    <property type="molecule type" value="Genomic_DNA"/>
</dbReference>
<dbReference type="AlphaFoldDB" id="A0A1G9EPG9"/>
<accession>A0A1G9EPG9</accession>
<organism evidence="5 6">
    <name type="scientific">Modicisalibacter muralis</name>
    <dbReference type="NCBI Taxonomy" id="119000"/>
    <lineage>
        <taxon>Bacteria</taxon>
        <taxon>Pseudomonadati</taxon>
        <taxon>Pseudomonadota</taxon>
        <taxon>Gammaproteobacteria</taxon>
        <taxon>Oceanospirillales</taxon>
        <taxon>Halomonadaceae</taxon>
        <taxon>Modicisalibacter</taxon>
    </lineage>
</organism>
<dbReference type="InterPro" id="IPR039418">
    <property type="entry name" value="LexA-like"/>
</dbReference>
<dbReference type="InterPro" id="IPR036286">
    <property type="entry name" value="LexA/Signal_pep-like_sf"/>
</dbReference>
<dbReference type="InterPro" id="IPR001387">
    <property type="entry name" value="Cro/C1-type_HTH"/>
</dbReference>
<feature type="domain" description="HTH cro/C1-type" evidence="4">
    <location>
        <begin position="8"/>
        <end position="61"/>
    </location>
</feature>
<dbReference type="SUPFAM" id="SSF47413">
    <property type="entry name" value="lambda repressor-like DNA-binding domains"/>
    <property type="match status" value="1"/>
</dbReference>
<evidence type="ECO:0000256" key="1">
    <source>
        <dbReference type="ARBA" id="ARBA00023015"/>
    </source>
</evidence>
<dbReference type="SMART" id="SM00530">
    <property type="entry name" value="HTH_XRE"/>
    <property type="match status" value="1"/>
</dbReference>
<dbReference type="Pfam" id="PF13560">
    <property type="entry name" value="HTH_31"/>
    <property type="match status" value="1"/>
</dbReference>
<protein>
    <submittedName>
        <fullName evidence="5">Peptidase S24-like</fullName>
    </submittedName>
</protein>
<evidence type="ECO:0000259" key="4">
    <source>
        <dbReference type="PROSITE" id="PS50943"/>
    </source>
</evidence>
<dbReference type="PROSITE" id="PS50943">
    <property type="entry name" value="HTH_CROC1"/>
    <property type="match status" value="1"/>
</dbReference>
<dbReference type="Pfam" id="PF00717">
    <property type="entry name" value="Peptidase_S24"/>
    <property type="match status" value="1"/>
</dbReference>
<dbReference type="PANTHER" id="PTHR40661:SF3">
    <property type="entry name" value="FELS-1 PROPHAGE TRANSCRIPTIONAL REGULATOR"/>
    <property type="match status" value="1"/>
</dbReference>
<reference evidence="5 6" key="1">
    <citation type="submission" date="2016-10" db="EMBL/GenBank/DDBJ databases">
        <authorList>
            <person name="de Groot N.N."/>
        </authorList>
    </citation>
    <scope>NUCLEOTIDE SEQUENCE [LARGE SCALE GENOMIC DNA]</scope>
    <source>
        <strain evidence="5 6">DSM 14789</strain>
    </source>
</reference>
<sequence length="216" mass="24095">MTNIGERLRQERTRLGMSQEDFGAHGGVKKVAQSNYETGKRHPDTAYLERIMQIGVDVHFVLYGSRLDIPTSSETLDALQGTEPVPMYDIEAAAGAGRLFDVELIQSTFYLPAELFEAEGVDPAQVVGVTARGDSMGDTIRDQEQVLVNRARRSPDGVFLLRMDGELRLKRVQRVAGGAWILISDNPAYEREMIKPEDLGNVEIIGQCWRKVGRVF</sequence>